<keyword evidence="3" id="KW-0808">Transferase</keyword>
<dbReference type="GO" id="GO:0009435">
    <property type="term" value="P:NAD+ biosynthetic process"/>
    <property type="evidence" value="ECO:0007669"/>
    <property type="project" value="UniProtKB-UniPathway"/>
</dbReference>
<keyword evidence="3" id="KW-0328">Glycosyltransferase</keyword>
<dbReference type="GO" id="GO:0004514">
    <property type="term" value="F:nicotinate-nucleotide diphosphorylase (carboxylating) activity"/>
    <property type="evidence" value="ECO:0007669"/>
    <property type="project" value="InterPro"/>
</dbReference>
<dbReference type="GO" id="GO:0034213">
    <property type="term" value="P:quinolinate catabolic process"/>
    <property type="evidence" value="ECO:0007669"/>
    <property type="project" value="TreeGrafter"/>
</dbReference>
<reference evidence="5 6" key="1">
    <citation type="journal article" date="2018" name="Nat. Ecol. Evol.">
        <title>Shark genomes provide insights into elasmobranch evolution and the origin of vertebrates.</title>
        <authorList>
            <person name="Hara Y"/>
            <person name="Yamaguchi K"/>
            <person name="Onimaru K"/>
            <person name="Kadota M"/>
            <person name="Koyanagi M"/>
            <person name="Keeley SD"/>
            <person name="Tatsumi K"/>
            <person name="Tanaka K"/>
            <person name="Motone F"/>
            <person name="Kageyama Y"/>
            <person name="Nozu R"/>
            <person name="Adachi N"/>
            <person name="Nishimura O"/>
            <person name="Nakagawa R"/>
            <person name="Tanegashima C"/>
            <person name="Kiyatake I"/>
            <person name="Matsumoto R"/>
            <person name="Murakumo K"/>
            <person name="Nishida K"/>
            <person name="Terakita A"/>
            <person name="Kuratani S"/>
            <person name="Sato K"/>
            <person name="Hyodo S Kuraku.S."/>
        </authorList>
    </citation>
    <scope>NUCLEOTIDE SEQUENCE [LARGE SCALE GENOMIC DNA]</scope>
</reference>
<dbReference type="UniPathway" id="UPA00253"/>
<dbReference type="InterPro" id="IPR027277">
    <property type="entry name" value="NadC/ModD"/>
</dbReference>
<dbReference type="GO" id="GO:0005737">
    <property type="term" value="C:cytoplasm"/>
    <property type="evidence" value="ECO:0007669"/>
    <property type="project" value="TreeGrafter"/>
</dbReference>
<dbReference type="InterPro" id="IPR002638">
    <property type="entry name" value="Quinolinate_PRibosylTrfase_C"/>
</dbReference>
<comment type="caution">
    <text evidence="5">The sequence shown here is derived from an EMBL/GenBank/DDBJ whole genome shotgun (WGS) entry which is preliminary data.</text>
</comment>
<accession>A0A401TQN2</accession>
<comment type="pathway">
    <text evidence="1">Cofactor biosynthesis; NAD(+) biosynthesis.</text>
</comment>
<dbReference type="EMBL" id="BEZZ01143311">
    <property type="protein sequence ID" value="GCC44981.1"/>
    <property type="molecule type" value="Genomic_DNA"/>
</dbReference>
<dbReference type="PANTHER" id="PTHR32179">
    <property type="entry name" value="NICOTINATE-NUCLEOTIDE PYROPHOSPHORYLASE [CARBOXYLATING]"/>
    <property type="match status" value="1"/>
</dbReference>
<dbReference type="Gene3D" id="3.20.20.70">
    <property type="entry name" value="Aldolase class I"/>
    <property type="match status" value="1"/>
</dbReference>
<dbReference type="PANTHER" id="PTHR32179:SF3">
    <property type="entry name" value="NICOTINATE-NUCLEOTIDE PYROPHOSPHORYLASE [CARBOXYLATING]"/>
    <property type="match status" value="1"/>
</dbReference>
<feature type="domain" description="Quinolinate phosphoribosyl transferase C-terminal" evidence="4">
    <location>
        <begin position="5"/>
        <end position="57"/>
    </location>
</feature>
<dbReference type="Proteomes" id="UP000287033">
    <property type="component" value="Unassembled WGS sequence"/>
</dbReference>
<dbReference type="OrthoDB" id="10067394at2759"/>
<dbReference type="InterPro" id="IPR013785">
    <property type="entry name" value="Aldolase_TIM"/>
</dbReference>
<organism evidence="5 6">
    <name type="scientific">Chiloscyllium punctatum</name>
    <name type="common">Brownbanded bambooshark</name>
    <name type="synonym">Hemiscyllium punctatum</name>
    <dbReference type="NCBI Taxonomy" id="137246"/>
    <lineage>
        <taxon>Eukaryota</taxon>
        <taxon>Metazoa</taxon>
        <taxon>Chordata</taxon>
        <taxon>Craniata</taxon>
        <taxon>Vertebrata</taxon>
        <taxon>Chondrichthyes</taxon>
        <taxon>Elasmobranchii</taxon>
        <taxon>Galeomorphii</taxon>
        <taxon>Galeoidea</taxon>
        <taxon>Orectolobiformes</taxon>
        <taxon>Hemiscylliidae</taxon>
        <taxon>Chiloscyllium</taxon>
    </lineage>
</organism>
<evidence type="ECO:0000256" key="3">
    <source>
        <dbReference type="ARBA" id="ARBA00022676"/>
    </source>
</evidence>
<dbReference type="STRING" id="137246.A0A401TQN2"/>
<evidence type="ECO:0000256" key="1">
    <source>
        <dbReference type="ARBA" id="ARBA00004790"/>
    </source>
</evidence>
<sequence>DALDTAETLKAQFPRLVIEASGGISKDTLSQYFSPHIDIISLGYLTQHYAAVDFSLKIVGETELGNGEAQGATLGPDAAASRRDFAF</sequence>
<dbReference type="Pfam" id="PF01729">
    <property type="entry name" value="QRPTase_C"/>
    <property type="match status" value="1"/>
</dbReference>
<name>A0A401TQN2_CHIPU</name>
<evidence type="ECO:0000259" key="4">
    <source>
        <dbReference type="Pfam" id="PF01729"/>
    </source>
</evidence>
<proteinExistence type="inferred from homology"/>
<evidence type="ECO:0000313" key="6">
    <source>
        <dbReference type="Proteomes" id="UP000287033"/>
    </source>
</evidence>
<dbReference type="SUPFAM" id="SSF51690">
    <property type="entry name" value="Nicotinate/Quinolinate PRTase C-terminal domain-like"/>
    <property type="match status" value="1"/>
</dbReference>
<feature type="non-terminal residue" evidence="5">
    <location>
        <position position="1"/>
    </location>
</feature>
<evidence type="ECO:0000256" key="2">
    <source>
        <dbReference type="ARBA" id="ARBA00009400"/>
    </source>
</evidence>
<gene>
    <name evidence="5" type="ORF">chiPu_0028912</name>
</gene>
<comment type="similarity">
    <text evidence="2">Belongs to the NadC/ModD family.</text>
</comment>
<keyword evidence="6" id="KW-1185">Reference proteome</keyword>
<protein>
    <recommendedName>
        <fullName evidence="4">Quinolinate phosphoribosyl transferase C-terminal domain-containing protein</fullName>
    </recommendedName>
</protein>
<dbReference type="AlphaFoldDB" id="A0A401TQN2"/>
<evidence type="ECO:0000313" key="5">
    <source>
        <dbReference type="EMBL" id="GCC44981.1"/>
    </source>
</evidence>
<dbReference type="InterPro" id="IPR036068">
    <property type="entry name" value="Nicotinate_pribotase-like_C"/>
</dbReference>